<dbReference type="Gene3D" id="3.10.400.10">
    <property type="entry name" value="Sulfate adenylyltransferase"/>
    <property type="match status" value="1"/>
</dbReference>
<keyword evidence="5 8" id="KW-0547">Nucleotide-binding</keyword>
<feature type="domain" description="Sulphate adenylyltransferase catalytic" evidence="10">
    <location>
        <begin position="175"/>
        <end position="389"/>
    </location>
</feature>
<comment type="caution">
    <text evidence="8">Lacks conserved residue(s) required for the propagation of feature annotation.</text>
</comment>
<dbReference type="CDD" id="cd02027">
    <property type="entry name" value="APSK"/>
    <property type="match status" value="1"/>
</dbReference>
<dbReference type="InterPro" id="IPR002650">
    <property type="entry name" value="Sulphate_adenylyltransferase"/>
</dbReference>
<sequence length="572" mass="63291">MSDVIPAGTAHGGQLLDLYAQGEALVAAKEQAKTNLSWDLSKRQMCDIELLLNGAFSPLNGFMNEADYNAVLDSMCLADGTLWPMPITLDVSASFAQQLSPGQTITLRDAEGVVIANMTVSDCWRPDKAREAQAVFGSEKDCHPGVHYLQAEAGEYYVGGSLVGVTPPLYYDFKQYRDSPRSLRKKFAEWGWSKAIALQTRNPMHRAHVIMTKRLMAENNANFVIHTAVGMTKPGDLDHYCRVRCYEKVLKRYPQGSAQLSLLPLGMRMAGPREALWQAIIRQNYGFTHFIVGHDHAGPGLNDEGCAFYEPEASQQLVQSYQAELGIKILSAPFLLYAQGREEFCEEGQLLPGEEGLYISGAELREILKRGDPVPDWFAFPEIVEELQHTMPPRAKQGFTVFFTGLSGSGKSTLANGLMVRLRERGGRHVTLLDGDVVRKNLSSELSFSKEHRELNIQRIGYVASEITKNGGVAICAPIAPYIAGRRSVRNLIEGVGTFIEIHVATPIEVCEGRDRKGLYAMARAGKVKGFTGIDDPYQEPENPEMRIDTSQYEMAEAIDIVVARLEEIGVI</sequence>
<dbReference type="EMBL" id="JAPTGG010000001">
    <property type="protein sequence ID" value="MCZ0863627.1"/>
    <property type="molecule type" value="Genomic_DNA"/>
</dbReference>
<dbReference type="NCBIfam" id="NF003013">
    <property type="entry name" value="PRK03846.1"/>
    <property type="match status" value="1"/>
</dbReference>
<evidence type="ECO:0000256" key="1">
    <source>
        <dbReference type="ARBA" id="ARBA00001823"/>
    </source>
</evidence>
<evidence type="ECO:0000259" key="11">
    <source>
        <dbReference type="Pfam" id="PF14306"/>
    </source>
</evidence>
<dbReference type="GO" id="GO:0004781">
    <property type="term" value="F:sulfate adenylyltransferase (ATP) activity"/>
    <property type="evidence" value="ECO:0007669"/>
    <property type="project" value="UniProtKB-EC"/>
</dbReference>
<keyword evidence="8 12" id="KW-0418">Kinase</keyword>
<dbReference type="HAMAP" id="MF_00065">
    <property type="entry name" value="Adenylyl_sulf_kinase"/>
    <property type="match status" value="1"/>
</dbReference>
<feature type="binding site" evidence="8">
    <location>
        <begin position="405"/>
        <end position="412"/>
    </location>
    <ligand>
        <name>ATP</name>
        <dbReference type="ChEBI" id="CHEBI:30616"/>
    </ligand>
</feature>
<dbReference type="InterPro" id="IPR050512">
    <property type="entry name" value="Sulf_AdTrans/APS_kinase"/>
</dbReference>
<accession>A0A9J6RGQ1</accession>
<dbReference type="InterPro" id="IPR002891">
    <property type="entry name" value="APS"/>
</dbReference>
<dbReference type="SUPFAM" id="SSF52540">
    <property type="entry name" value="P-loop containing nucleoside triphosphate hydrolases"/>
    <property type="match status" value="1"/>
</dbReference>
<dbReference type="NCBIfam" id="TIGR00455">
    <property type="entry name" value="apsK"/>
    <property type="match status" value="1"/>
</dbReference>
<feature type="domain" description="ATP-sulfurylase PUA-like" evidence="11">
    <location>
        <begin position="10"/>
        <end position="163"/>
    </location>
</feature>
<dbReference type="InterPro" id="IPR014729">
    <property type="entry name" value="Rossmann-like_a/b/a_fold"/>
</dbReference>
<evidence type="ECO:0000259" key="9">
    <source>
        <dbReference type="Pfam" id="PF01583"/>
    </source>
</evidence>
<proteinExistence type="inferred from homology"/>
<dbReference type="Gene3D" id="3.40.50.300">
    <property type="entry name" value="P-loop containing nucleotide triphosphate hydrolases"/>
    <property type="match status" value="1"/>
</dbReference>
<dbReference type="InterPro" id="IPR015947">
    <property type="entry name" value="PUA-like_sf"/>
</dbReference>
<comment type="function">
    <text evidence="8">Catalyzes the synthesis of activated sulfate.</text>
</comment>
<protein>
    <recommendedName>
        <fullName evidence="8">Adenylyl-sulfate kinase</fullName>
        <ecNumber evidence="8">2.7.1.25</ecNumber>
    </recommendedName>
    <alternativeName>
        <fullName evidence="8">APS kinase</fullName>
    </alternativeName>
    <alternativeName>
        <fullName evidence="8">ATP adenosine-5'-phosphosulfate 3'-phosphotransferase</fullName>
    </alternativeName>
    <alternativeName>
        <fullName evidence="8">Adenosine-5'-phosphosulfate kinase</fullName>
    </alternativeName>
</protein>
<comment type="caution">
    <text evidence="12">The sequence shown here is derived from an EMBL/GenBank/DDBJ whole genome shotgun (WGS) entry which is preliminary data.</text>
</comment>
<dbReference type="NCBIfam" id="NF004040">
    <property type="entry name" value="PRK05537.1"/>
    <property type="match status" value="1"/>
</dbReference>
<gene>
    <name evidence="8" type="primary">cysC</name>
    <name evidence="12" type="ORF">O0V09_00340</name>
</gene>
<evidence type="ECO:0000256" key="7">
    <source>
        <dbReference type="ARBA" id="ARBA00049370"/>
    </source>
</evidence>
<dbReference type="GO" id="GO:0070814">
    <property type="term" value="P:hydrogen sulfide biosynthetic process"/>
    <property type="evidence" value="ECO:0007669"/>
    <property type="project" value="UniProtKB-UniRule"/>
</dbReference>
<keyword evidence="8" id="KW-0597">Phosphoprotein</keyword>
<evidence type="ECO:0000256" key="3">
    <source>
        <dbReference type="ARBA" id="ARBA00022679"/>
    </source>
</evidence>
<keyword evidence="6 8" id="KW-0067">ATP-binding</keyword>
<dbReference type="Gene3D" id="3.40.50.620">
    <property type="entry name" value="HUPs"/>
    <property type="match status" value="1"/>
</dbReference>
<dbReference type="EC" id="2.7.1.25" evidence="8"/>
<dbReference type="RefSeq" id="WP_258329775.1">
    <property type="nucleotide sequence ID" value="NZ_JAPTGG010000001.1"/>
</dbReference>
<dbReference type="SUPFAM" id="SSF88697">
    <property type="entry name" value="PUA domain-like"/>
    <property type="match status" value="1"/>
</dbReference>
<name>A0A9J6RGQ1_9GAMM</name>
<evidence type="ECO:0000256" key="5">
    <source>
        <dbReference type="ARBA" id="ARBA00022741"/>
    </source>
</evidence>
<dbReference type="CDD" id="cd00517">
    <property type="entry name" value="ATPS"/>
    <property type="match status" value="1"/>
</dbReference>
<dbReference type="Pfam" id="PF01747">
    <property type="entry name" value="ATP-sulfurylase"/>
    <property type="match status" value="1"/>
</dbReference>
<keyword evidence="4 12" id="KW-0548">Nucleotidyltransferase</keyword>
<dbReference type="Pfam" id="PF01583">
    <property type="entry name" value="APS_kinase"/>
    <property type="match status" value="1"/>
</dbReference>
<dbReference type="InterPro" id="IPR027417">
    <property type="entry name" value="P-loop_NTPase"/>
</dbReference>
<evidence type="ECO:0000256" key="8">
    <source>
        <dbReference type="HAMAP-Rule" id="MF_00065"/>
    </source>
</evidence>
<dbReference type="NCBIfam" id="TIGR00339">
    <property type="entry name" value="sopT"/>
    <property type="match status" value="1"/>
</dbReference>
<dbReference type="GO" id="GO:0005524">
    <property type="term" value="F:ATP binding"/>
    <property type="evidence" value="ECO:0007669"/>
    <property type="project" value="UniProtKB-UniRule"/>
</dbReference>
<comment type="pathway">
    <text evidence="2 8">Sulfur metabolism; hydrogen sulfide biosynthesis; sulfite from sulfate: step 2/3.</text>
</comment>
<dbReference type="AlphaFoldDB" id="A0A9J6RGQ1"/>
<dbReference type="InterPro" id="IPR025980">
    <property type="entry name" value="ATP-Sase_PUA-like_dom"/>
</dbReference>
<dbReference type="GO" id="GO:0019379">
    <property type="term" value="P:sulfate assimilation, phosphoadenylyl sulfate reduction by phosphoadenylyl-sulfate reductase (thioredoxin)"/>
    <property type="evidence" value="ECO:0007669"/>
    <property type="project" value="TreeGrafter"/>
</dbReference>
<keyword evidence="3 8" id="KW-0808">Transferase</keyword>
<dbReference type="InterPro" id="IPR024951">
    <property type="entry name" value="Sulfurylase_cat_dom"/>
</dbReference>
<evidence type="ECO:0000256" key="2">
    <source>
        <dbReference type="ARBA" id="ARBA00004806"/>
    </source>
</evidence>
<dbReference type="SUPFAM" id="SSF52374">
    <property type="entry name" value="Nucleotidylyl transferase"/>
    <property type="match status" value="1"/>
</dbReference>
<keyword evidence="13" id="KW-1185">Reference proteome</keyword>
<organism evidence="12 13">
    <name type="scientific">Dasania phycosphaerae</name>
    <dbReference type="NCBI Taxonomy" id="2950436"/>
    <lineage>
        <taxon>Bacteria</taxon>
        <taxon>Pseudomonadati</taxon>
        <taxon>Pseudomonadota</taxon>
        <taxon>Gammaproteobacteria</taxon>
        <taxon>Cellvibrionales</taxon>
        <taxon>Spongiibacteraceae</taxon>
        <taxon>Dasania</taxon>
    </lineage>
</organism>
<evidence type="ECO:0000256" key="4">
    <source>
        <dbReference type="ARBA" id="ARBA00022695"/>
    </source>
</evidence>
<dbReference type="FunFam" id="3.40.50.300:FF:000802">
    <property type="entry name" value="Sulfate adenylyltransferase"/>
    <property type="match status" value="1"/>
</dbReference>
<evidence type="ECO:0000313" key="13">
    <source>
        <dbReference type="Proteomes" id="UP001069090"/>
    </source>
</evidence>
<reference evidence="12 13" key="1">
    <citation type="submission" date="2022-12" db="EMBL/GenBank/DDBJ databases">
        <title>Dasania phycosphaerae sp. nov., isolated from particulate material of the south coast of Korea.</title>
        <authorList>
            <person name="Jiang Y."/>
        </authorList>
    </citation>
    <scope>NUCLEOTIDE SEQUENCE [LARGE SCALE GENOMIC DNA]</scope>
    <source>
        <strain evidence="12 13">GY-19</strain>
    </source>
</reference>
<evidence type="ECO:0000259" key="10">
    <source>
        <dbReference type="Pfam" id="PF01747"/>
    </source>
</evidence>
<dbReference type="Pfam" id="PF14306">
    <property type="entry name" value="PUA_2"/>
    <property type="match status" value="1"/>
</dbReference>
<dbReference type="GO" id="GO:0005737">
    <property type="term" value="C:cytoplasm"/>
    <property type="evidence" value="ECO:0007669"/>
    <property type="project" value="TreeGrafter"/>
</dbReference>
<dbReference type="Proteomes" id="UP001069090">
    <property type="component" value="Unassembled WGS sequence"/>
</dbReference>
<dbReference type="PANTHER" id="PTHR42700">
    <property type="entry name" value="SULFATE ADENYLYLTRANSFERASE"/>
    <property type="match status" value="1"/>
</dbReference>
<evidence type="ECO:0000313" key="12">
    <source>
        <dbReference type="EMBL" id="MCZ0863627.1"/>
    </source>
</evidence>
<dbReference type="GO" id="GO:0010134">
    <property type="term" value="P:sulfate assimilation via adenylyl sulfate reduction"/>
    <property type="evidence" value="ECO:0007669"/>
    <property type="project" value="TreeGrafter"/>
</dbReference>
<dbReference type="PANTHER" id="PTHR42700:SF1">
    <property type="entry name" value="SULFATE ADENYLYLTRANSFERASE"/>
    <property type="match status" value="1"/>
</dbReference>
<dbReference type="InterPro" id="IPR059117">
    <property type="entry name" value="APS_kinase_dom"/>
</dbReference>
<comment type="similarity">
    <text evidence="8">Belongs to the APS kinase family.</text>
</comment>
<comment type="catalytic activity">
    <reaction evidence="1 8">
        <text>adenosine 5'-phosphosulfate + ATP = 3'-phosphoadenylyl sulfate + ADP + H(+)</text>
        <dbReference type="Rhea" id="RHEA:24152"/>
        <dbReference type="ChEBI" id="CHEBI:15378"/>
        <dbReference type="ChEBI" id="CHEBI:30616"/>
        <dbReference type="ChEBI" id="CHEBI:58243"/>
        <dbReference type="ChEBI" id="CHEBI:58339"/>
        <dbReference type="ChEBI" id="CHEBI:456216"/>
        <dbReference type="EC" id="2.7.1.25"/>
    </reaction>
</comment>
<comment type="catalytic activity">
    <reaction evidence="7">
        <text>sulfate + ATP + H(+) = adenosine 5'-phosphosulfate + diphosphate</text>
        <dbReference type="Rhea" id="RHEA:18133"/>
        <dbReference type="ChEBI" id="CHEBI:15378"/>
        <dbReference type="ChEBI" id="CHEBI:16189"/>
        <dbReference type="ChEBI" id="CHEBI:30616"/>
        <dbReference type="ChEBI" id="CHEBI:33019"/>
        <dbReference type="ChEBI" id="CHEBI:58243"/>
        <dbReference type="EC" id="2.7.7.4"/>
    </reaction>
</comment>
<dbReference type="GO" id="GO:0004020">
    <property type="term" value="F:adenylylsulfate kinase activity"/>
    <property type="evidence" value="ECO:0007669"/>
    <property type="project" value="UniProtKB-UniRule"/>
</dbReference>
<feature type="domain" description="APS kinase" evidence="9">
    <location>
        <begin position="397"/>
        <end position="549"/>
    </location>
</feature>
<evidence type="ECO:0000256" key="6">
    <source>
        <dbReference type="ARBA" id="ARBA00022840"/>
    </source>
</evidence>